<sequence length="413" mass="44121">MHSIRKILLATAFACTAPAFAATASAEELKAEVLHWWTSGGESAAVKVFADGFTDAGGEWIDTAIAGGQNARTAGINRIVGGNPPTAMQFNTGKQFDELVANGFLRSVEDVAAANNWRDALPPAIVKATNRDGQFYAVPVNIHGQNWLWYNTDVFSKAGLQPPKTFQDMIAAGPKLRESGFIPLAHGGQNWQDHLLFDAIVVAEAGQEIFAKVYGEVDTDAAKSPEFLKAVETFAALRGMTDEGSPGRNWNDATALVITGKAAMQLMGDWAKGEFIAAGLTPDKEYGCTVMPGGYVMGGDVFVFPKIDDAAQKTAQEKLAGLMLSPETQIAFNLKKGSVPVRLDIDVSAMDACAQTGVQTLKDPNNQVASINYIASPDLVGATRDVITQFWSTPSMTPEEFVEKFVSAMDSAS</sequence>
<dbReference type="RefSeq" id="WP_182164212.1">
    <property type="nucleotide sequence ID" value="NZ_JACFXV010000048.1"/>
</dbReference>
<evidence type="ECO:0000256" key="8">
    <source>
        <dbReference type="ARBA" id="ARBA00049753"/>
    </source>
</evidence>
<keyword evidence="3" id="KW-0813">Transport</keyword>
<organism evidence="10 11">
    <name type="scientific">Stappia albiluteola</name>
    <dbReference type="NCBI Taxonomy" id="2758565"/>
    <lineage>
        <taxon>Bacteria</taxon>
        <taxon>Pseudomonadati</taxon>
        <taxon>Pseudomonadota</taxon>
        <taxon>Alphaproteobacteria</taxon>
        <taxon>Hyphomicrobiales</taxon>
        <taxon>Stappiaceae</taxon>
        <taxon>Stappia</taxon>
    </lineage>
</organism>
<keyword evidence="4" id="KW-0762">Sugar transport</keyword>
<keyword evidence="5 9" id="KW-0732">Signal</keyword>
<dbReference type="EMBL" id="JACFXV010000048">
    <property type="protein sequence ID" value="MBA5777120.1"/>
    <property type="molecule type" value="Genomic_DNA"/>
</dbReference>
<evidence type="ECO:0000256" key="6">
    <source>
        <dbReference type="ARBA" id="ARBA00022764"/>
    </source>
</evidence>
<accession>A0A839ABQ0</accession>
<dbReference type="PANTHER" id="PTHR43649:SF28">
    <property type="entry name" value="BINDING PROTEIN COMPONENT OF ABC SUGAR TRANSPORTER-RELATED"/>
    <property type="match status" value="1"/>
</dbReference>
<proteinExistence type="inferred from homology"/>
<keyword evidence="11" id="KW-1185">Reference proteome</keyword>
<dbReference type="AlphaFoldDB" id="A0A839ABQ0"/>
<evidence type="ECO:0000256" key="9">
    <source>
        <dbReference type="SAM" id="SignalP"/>
    </source>
</evidence>
<evidence type="ECO:0000256" key="3">
    <source>
        <dbReference type="ARBA" id="ARBA00022448"/>
    </source>
</evidence>
<evidence type="ECO:0000313" key="11">
    <source>
        <dbReference type="Proteomes" id="UP000541109"/>
    </source>
</evidence>
<dbReference type="PANTHER" id="PTHR43649">
    <property type="entry name" value="ARABINOSE-BINDING PROTEIN-RELATED"/>
    <property type="match status" value="1"/>
</dbReference>
<comment type="caution">
    <text evidence="10">The sequence shown here is derived from an EMBL/GenBank/DDBJ whole genome shotgun (WGS) entry which is preliminary data.</text>
</comment>
<feature type="chain" id="PRO_5032346970" description="Probable sugar-binding periplasmic protein" evidence="9">
    <location>
        <begin position="22"/>
        <end position="413"/>
    </location>
</feature>
<evidence type="ECO:0000256" key="5">
    <source>
        <dbReference type="ARBA" id="ARBA00022729"/>
    </source>
</evidence>
<dbReference type="InterPro" id="IPR006059">
    <property type="entry name" value="SBP"/>
</dbReference>
<evidence type="ECO:0000256" key="7">
    <source>
        <dbReference type="ARBA" id="ARBA00049629"/>
    </source>
</evidence>
<comment type="similarity">
    <text evidence="2">Belongs to the bacterial solute-binding protein 1 family.</text>
</comment>
<dbReference type="Gene3D" id="3.40.190.10">
    <property type="entry name" value="Periplasmic binding protein-like II"/>
    <property type="match status" value="2"/>
</dbReference>
<keyword evidence="6" id="KW-0574">Periplasm</keyword>
<dbReference type="InterPro" id="IPR050490">
    <property type="entry name" value="Bact_solute-bd_prot1"/>
</dbReference>
<evidence type="ECO:0000256" key="2">
    <source>
        <dbReference type="ARBA" id="ARBA00008520"/>
    </source>
</evidence>
<dbReference type="Pfam" id="PF01547">
    <property type="entry name" value="SBP_bac_1"/>
    <property type="match status" value="1"/>
</dbReference>
<gene>
    <name evidence="10" type="ORF">H2509_08280</name>
</gene>
<feature type="signal peptide" evidence="9">
    <location>
        <begin position="1"/>
        <end position="21"/>
    </location>
</feature>
<evidence type="ECO:0000256" key="4">
    <source>
        <dbReference type="ARBA" id="ARBA00022597"/>
    </source>
</evidence>
<evidence type="ECO:0000256" key="1">
    <source>
        <dbReference type="ARBA" id="ARBA00004418"/>
    </source>
</evidence>
<comment type="subcellular location">
    <subcellularLocation>
        <location evidence="1">Periplasm</location>
    </subcellularLocation>
</comment>
<comment type="function">
    <text evidence="7">Part of a binding-protein-dependent transport system for a sugar.</text>
</comment>
<dbReference type="SUPFAM" id="SSF53850">
    <property type="entry name" value="Periplasmic binding protein-like II"/>
    <property type="match status" value="1"/>
</dbReference>
<protein>
    <recommendedName>
        <fullName evidence="8">Probable sugar-binding periplasmic protein</fullName>
    </recommendedName>
</protein>
<name>A0A839ABQ0_9HYPH</name>
<evidence type="ECO:0000313" key="10">
    <source>
        <dbReference type="EMBL" id="MBA5777120.1"/>
    </source>
</evidence>
<reference evidence="10 11" key="1">
    <citation type="submission" date="2020-07" db="EMBL/GenBank/DDBJ databases">
        <title>Stappia sp., F7233, whole genome shotgun sequencing project.</title>
        <authorList>
            <person name="Jiang S."/>
            <person name="Liu Z.W."/>
            <person name="Du Z.J."/>
        </authorList>
    </citation>
    <scope>NUCLEOTIDE SEQUENCE [LARGE SCALE GENOMIC DNA]</scope>
    <source>
        <strain evidence="10 11">F7233</strain>
    </source>
</reference>
<dbReference type="Proteomes" id="UP000541109">
    <property type="component" value="Unassembled WGS sequence"/>
</dbReference>
<dbReference type="GO" id="GO:0042597">
    <property type="term" value="C:periplasmic space"/>
    <property type="evidence" value="ECO:0007669"/>
    <property type="project" value="UniProtKB-SubCell"/>
</dbReference>